<accession>A0AAU2A6W3</accession>
<dbReference type="InterPro" id="IPR000182">
    <property type="entry name" value="GNAT_dom"/>
</dbReference>
<dbReference type="SUPFAM" id="SSF55729">
    <property type="entry name" value="Acyl-CoA N-acyltransferases (Nat)"/>
    <property type="match status" value="1"/>
</dbReference>
<proteinExistence type="predicted"/>
<dbReference type="GO" id="GO:0016747">
    <property type="term" value="F:acyltransferase activity, transferring groups other than amino-acyl groups"/>
    <property type="evidence" value="ECO:0007669"/>
    <property type="project" value="InterPro"/>
</dbReference>
<evidence type="ECO:0000313" key="2">
    <source>
        <dbReference type="EMBL" id="WTT20329.1"/>
    </source>
</evidence>
<dbReference type="Gene3D" id="3.40.630.30">
    <property type="match status" value="1"/>
</dbReference>
<reference evidence="2" key="1">
    <citation type="submission" date="2022-10" db="EMBL/GenBank/DDBJ databases">
        <title>The complete genomes of actinobacterial strains from the NBC collection.</title>
        <authorList>
            <person name="Joergensen T.S."/>
            <person name="Alvarez Arevalo M."/>
            <person name="Sterndorff E.B."/>
            <person name="Faurdal D."/>
            <person name="Vuksanovic O."/>
            <person name="Mourched A.-S."/>
            <person name="Charusanti P."/>
            <person name="Shaw S."/>
            <person name="Blin K."/>
            <person name="Weber T."/>
        </authorList>
    </citation>
    <scope>NUCLEOTIDE SEQUENCE</scope>
    <source>
        <strain evidence="2">NBC_00093</strain>
    </source>
</reference>
<sequence length="186" mass="20478">MSRQRLEDPWLPPAPDTPLAAAGRLWQIRTAAPEDGRPVQELHTRCSPRSLHQRYLSPLRRLPKSVLEQLLDPRRSHTLLTRSDSGHTVAMATLARGPADQGGQEVHLAVLVEDAWQRQGLGTALTDRLLRRAQHADVPCVHADVLSDNAAMLRILRRTGGVVRTTEWGVASLTVPTAARGLAQVQ</sequence>
<name>A0AAU2A6W3_9ACTN</name>
<dbReference type="PROSITE" id="PS51186">
    <property type="entry name" value="GNAT"/>
    <property type="match status" value="1"/>
</dbReference>
<dbReference type="AlphaFoldDB" id="A0AAU2A6W3"/>
<dbReference type="CDD" id="cd04301">
    <property type="entry name" value="NAT_SF"/>
    <property type="match status" value="1"/>
</dbReference>
<dbReference type="Pfam" id="PF00583">
    <property type="entry name" value="Acetyltransf_1"/>
    <property type="match status" value="1"/>
</dbReference>
<feature type="domain" description="N-acetyltransferase" evidence="1">
    <location>
        <begin position="26"/>
        <end position="176"/>
    </location>
</feature>
<gene>
    <name evidence="2" type="ORF">OHA22_34770</name>
</gene>
<protein>
    <submittedName>
        <fullName evidence="2">GNAT family N-acetyltransferase</fullName>
    </submittedName>
</protein>
<organism evidence="2">
    <name type="scientific">Streptomyces sp. NBC_00093</name>
    <dbReference type="NCBI Taxonomy" id="2975649"/>
    <lineage>
        <taxon>Bacteria</taxon>
        <taxon>Bacillati</taxon>
        <taxon>Actinomycetota</taxon>
        <taxon>Actinomycetes</taxon>
        <taxon>Kitasatosporales</taxon>
        <taxon>Streptomycetaceae</taxon>
        <taxon>Streptomyces</taxon>
    </lineage>
</organism>
<evidence type="ECO:0000259" key="1">
    <source>
        <dbReference type="PROSITE" id="PS51186"/>
    </source>
</evidence>
<dbReference type="EMBL" id="CP108222">
    <property type="protein sequence ID" value="WTT20329.1"/>
    <property type="molecule type" value="Genomic_DNA"/>
</dbReference>
<dbReference type="InterPro" id="IPR016181">
    <property type="entry name" value="Acyl_CoA_acyltransferase"/>
</dbReference>